<dbReference type="PANTHER" id="PTHR10974">
    <property type="entry name" value="FI08016P-RELATED"/>
    <property type="match status" value="1"/>
</dbReference>
<dbReference type="GO" id="GO:0005615">
    <property type="term" value="C:extracellular space"/>
    <property type="evidence" value="ECO:0007669"/>
    <property type="project" value="TreeGrafter"/>
</dbReference>
<protein>
    <submittedName>
        <fullName evidence="3">Uncharacterized protein</fullName>
    </submittedName>
</protein>
<proteinExistence type="predicted"/>
<keyword evidence="1" id="KW-1133">Transmembrane helix</keyword>
<organism evidence="2 3">
    <name type="scientific">Mesorhabditis belari</name>
    <dbReference type="NCBI Taxonomy" id="2138241"/>
    <lineage>
        <taxon>Eukaryota</taxon>
        <taxon>Metazoa</taxon>
        <taxon>Ecdysozoa</taxon>
        <taxon>Nematoda</taxon>
        <taxon>Chromadorea</taxon>
        <taxon>Rhabditida</taxon>
        <taxon>Rhabditina</taxon>
        <taxon>Rhabditomorpha</taxon>
        <taxon>Rhabditoidea</taxon>
        <taxon>Rhabditidae</taxon>
        <taxon>Mesorhabditinae</taxon>
        <taxon>Mesorhabditis</taxon>
    </lineage>
</organism>
<reference evidence="3" key="1">
    <citation type="submission" date="2024-02" db="UniProtKB">
        <authorList>
            <consortium name="WormBaseParasite"/>
        </authorList>
    </citation>
    <scope>IDENTIFICATION</scope>
</reference>
<evidence type="ECO:0000313" key="3">
    <source>
        <dbReference type="WBParaSite" id="MBELARI_LOCUS7302"/>
    </source>
</evidence>
<dbReference type="PANTHER" id="PTHR10974:SF75">
    <property type="entry name" value="SULFATASE DOMAIN-CONTAINING PROTEIN"/>
    <property type="match status" value="1"/>
</dbReference>
<keyword evidence="1" id="KW-0472">Membrane</keyword>
<keyword evidence="2" id="KW-1185">Reference proteome</keyword>
<evidence type="ECO:0000313" key="2">
    <source>
        <dbReference type="Proteomes" id="UP000887575"/>
    </source>
</evidence>
<name>A0AAF3FMJ4_9BILA</name>
<accession>A0AAF3FMJ4</accession>
<dbReference type="Proteomes" id="UP000887575">
    <property type="component" value="Unassembled WGS sequence"/>
</dbReference>
<dbReference type="WBParaSite" id="MBELARI_LOCUS7302">
    <property type="protein sequence ID" value="MBELARI_LOCUS7302"/>
    <property type="gene ID" value="MBELARI_LOCUS7302"/>
</dbReference>
<dbReference type="AlphaFoldDB" id="A0AAF3FMJ4"/>
<sequence>MATQPRPRLLLLFKILIFSMISFFFYWIFLSNDERREVLDAETSKENLFIGCPPFNFTWDSPAVMQALGNRTNAKYQCKRENGLTLSENGKIRLNTEWPNYENHTCEASCAIPKHPYNYTLGPKCIVGKNCDKFNCDFILVNCWRNGEHIHIDVHIQIVENSRDREKQFENLYKASPSKEQAHRSDLYRPDVVIFVIDSVGRFVAKRELQETYKFMTDELKAVDFTQYTQSAFDSRKNALAIFWGEIGATIDRTEYGGTILKENSGCRIYYDDRPNVQFEYETVNNFSSLNTMKRCCWFGSR</sequence>
<feature type="transmembrane region" description="Helical" evidence="1">
    <location>
        <begin position="9"/>
        <end position="29"/>
    </location>
</feature>
<dbReference type="Pfam" id="PF02995">
    <property type="entry name" value="DUF229"/>
    <property type="match status" value="1"/>
</dbReference>
<evidence type="ECO:0000256" key="1">
    <source>
        <dbReference type="SAM" id="Phobius"/>
    </source>
</evidence>
<keyword evidence="1" id="KW-0812">Transmembrane</keyword>
<dbReference type="InterPro" id="IPR004245">
    <property type="entry name" value="DUF229"/>
</dbReference>